<evidence type="ECO:0000313" key="4">
    <source>
        <dbReference type="EnsemblProtists" id="EKX36444"/>
    </source>
</evidence>
<feature type="domain" description="Methyltransferase type 11" evidence="2">
    <location>
        <begin position="513"/>
        <end position="567"/>
    </location>
</feature>
<dbReference type="OrthoDB" id="2013972at2759"/>
<reference evidence="3 5" key="1">
    <citation type="journal article" date="2012" name="Nature">
        <title>Algal genomes reveal evolutionary mosaicism and the fate of nucleomorphs.</title>
        <authorList>
            <consortium name="DOE Joint Genome Institute"/>
            <person name="Curtis B.A."/>
            <person name="Tanifuji G."/>
            <person name="Burki F."/>
            <person name="Gruber A."/>
            <person name="Irimia M."/>
            <person name="Maruyama S."/>
            <person name="Arias M.C."/>
            <person name="Ball S.G."/>
            <person name="Gile G.H."/>
            <person name="Hirakawa Y."/>
            <person name="Hopkins J.F."/>
            <person name="Kuo A."/>
            <person name="Rensing S.A."/>
            <person name="Schmutz J."/>
            <person name="Symeonidi A."/>
            <person name="Elias M."/>
            <person name="Eveleigh R.J."/>
            <person name="Herman E.K."/>
            <person name="Klute M.J."/>
            <person name="Nakayama T."/>
            <person name="Obornik M."/>
            <person name="Reyes-Prieto A."/>
            <person name="Armbrust E.V."/>
            <person name="Aves S.J."/>
            <person name="Beiko R.G."/>
            <person name="Coutinho P."/>
            <person name="Dacks J.B."/>
            <person name="Durnford D.G."/>
            <person name="Fast N.M."/>
            <person name="Green B.R."/>
            <person name="Grisdale C.J."/>
            <person name="Hempel F."/>
            <person name="Henrissat B."/>
            <person name="Hoppner M.P."/>
            <person name="Ishida K."/>
            <person name="Kim E."/>
            <person name="Koreny L."/>
            <person name="Kroth P.G."/>
            <person name="Liu Y."/>
            <person name="Malik S.B."/>
            <person name="Maier U.G."/>
            <person name="McRose D."/>
            <person name="Mock T."/>
            <person name="Neilson J.A."/>
            <person name="Onodera N.T."/>
            <person name="Poole A.M."/>
            <person name="Pritham E.J."/>
            <person name="Richards T.A."/>
            <person name="Rocap G."/>
            <person name="Roy S.W."/>
            <person name="Sarai C."/>
            <person name="Schaack S."/>
            <person name="Shirato S."/>
            <person name="Slamovits C.H."/>
            <person name="Spencer D.F."/>
            <person name="Suzuki S."/>
            <person name="Worden A.Z."/>
            <person name="Zauner S."/>
            <person name="Barry K."/>
            <person name="Bell C."/>
            <person name="Bharti A.K."/>
            <person name="Crow J.A."/>
            <person name="Grimwood J."/>
            <person name="Kramer R."/>
            <person name="Lindquist E."/>
            <person name="Lucas S."/>
            <person name="Salamov A."/>
            <person name="McFadden G.I."/>
            <person name="Lane C.E."/>
            <person name="Keeling P.J."/>
            <person name="Gray M.W."/>
            <person name="Grigoriev I.V."/>
            <person name="Archibald J.M."/>
        </authorList>
    </citation>
    <scope>NUCLEOTIDE SEQUENCE</scope>
    <source>
        <strain evidence="3 5">CCMP2712</strain>
    </source>
</reference>
<dbReference type="Gene3D" id="3.40.50.150">
    <property type="entry name" value="Vaccinia Virus protein VP39"/>
    <property type="match status" value="1"/>
</dbReference>
<dbReference type="Pfam" id="PF08241">
    <property type="entry name" value="Methyltransf_11"/>
    <property type="match status" value="1"/>
</dbReference>
<dbReference type="InterPro" id="IPR029063">
    <property type="entry name" value="SAM-dependent_MTases_sf"/>
</dbReference>
<accession>L1IKJ3</accession>
<dbReference type="KEGG" id="gtt:GUITHDRAFT_145775"/>
<dbReference type="GO" id="GO:0032259">
    <property type="term" value="P:methylation"/>
    <property type="evidence" value="ECO:0007669"/>
    <property type="project" value="UniProtKB-KW"/>
</dbReference>
<dbReference type="SUPFAM" id="SSF53448">
    <property type="entry name" value="Nucleotide-diphospho-sugar transferases"/>
    <property type="match status" value="1"/>
</dbReference>
<dbReference type="Gene3D" id="3.90.550.10">
    <property type="entry name" value="Spore Coat Polysaccharide Biosynthesis Protein SpsA, Chain A"/>
    <property type="match status" value="1"/>
</dbReference>
<keyword evidence="3" id="KW-0489">Methyltransferase</keyword>
<dbReference type="GO" id="GO:0008757">
    <property type="term" value="F:S-adenosylmethionine-dependent methyltransferase activity"/>
    <property type="evidence" value="ECO:0007669"/>
    <property type="project" value="InterPro"/>
</dbReference>
<dbReference type="EMBL" id="JH993074">
    <property type="protein sequence ID" value="EKX36444.1"/>
    <property type="molecule type" value="Genomic_DNA"/>
</dbReference>
<evidence type="ECO:0000313" key="3">
    <source>
        <dbReference type="EMBL" id="EKX36444.1"/>
    </source>
</evidence>
<dbReference type="PaxDb" id="55529-EKX36444"/>
<name>L1IKJ3_GUITC</name>
<feature type="chain" id="PRO_5008770189" evidence="1">
    <location>
        <begin position="25"/>
        <end position="657"/>
    </location>
</feature>
<dbReference type="Proteomes" id="UP000011087">
    <property type="component" value="Unassembled WGS sequence"/>
</dbReference>
<dbReference type="InterPro" id="IPR013216">
    <property type="entry name" value="Methyltransf_11"/>
</dbReference>
<proteinExistence type="predicted"/>
<feature type="signal peptide" evidence="1">
    <location>
        <begin position="1"/>
        <end position="24"/>
    </location>
</feature>
<reference evidence="4" key="3">
    <citation type="submission" date="2016-03" db="UniProtKB">
        <authorList>
            <consortium name="EnsemblProtists"/>
        </authorList>
    </citation>
    <scope>IDENTIFICATION</scope>
</reference>
<evidence type="ECO:0000256" key="1">
    <source>
        <dbReference type="SAM" id="SignalP"/>
    </source>
</evidence>
<organism evidence="3">
    <name type="scientific">Guillardia theta (strain CCMP2712)</name>
    <name type="common">Cryptophyte</name>
    <dbReference type="NCBI Taxonomy" id="905079"/>
    <lineage>
        <taxon>Eukaryota</taxon>
        <taxon>Cryptophyceae</taxon>
        <taxon>Pyrenomonadales</taxon>
        <taxon>Geminigeraceae</taxon>
        <taxon>Guillardia</taxon>
    </lineage>
</organism>
<evidence type="ECO:0000259" key="2">
    <source>
        <dbReference type="Pfam" id="PF08241"/>
    </source>
</evidence>
<dbReference type="EnsemblProtists" id="EKX36444">
    <property type="protein sequence ID" value="EKX36444"/>
    <property type="gene ID" value="GUITHDRAFT_145775"/>
</dbReference>
<dbReference type="AlphaFoldDB" id="L1IKJ3"/>
<dbReference type="SUPFAM" id="SSF53335">
    <property type="entry name" value="S-adenosyl-L-methionine-dependent methyltransferases"/>
    <property type="match status" value="1"/>
</dbReference>
<keyword evidence="1" id="KW-0732">Signal</keyword>
<dbReference type="RefSeq" id="XP_005823424.1">
    <property type="nucleotide sequence ID" value="XM_005823367.1"/>
</dbReference>
<keyword evidence="3" id="KW-0808">Transferase</keyword>
<evidence type="ECO:0000313" key="5">
    <source>
        <dbReference type="Proteomes" id="UP000011087"/>
    </source>
</evidence>
<dbReference type="GeneID" id="17293178"/>
<protein>
    <submittedName>
        <fullName evidence="3">Methyltransferase type 11</fullName>
    </submittedName>
</protein>
<sequence>MVRRWVWLLGILIIDVGMVKEGRGEAGAVEEARELLGMSDADGDMKWQGSACCPLGRRIGAMSACEMREWLICINAVRWDEDVPVMPNETGTLKEDELVRRGIRMEGARSIVACRNFTTHGVLYALYNLGGGESDKMTSMVRRSILSLKQLQRNRMLGVHVAIAGKEGAESIGALVGMEKLGVQFSFHPDAESSTTFKISAMLASPFQHTMFLDADTYVCRDVLGAFDLLPRFDLVATEAPILFHEGHPTGLARFSIPSSYAQFNSAVVLFASNERLTRLLRLALERGRQLQPLGFYDQEALRFALWNSPDVRTHTLPPPWQCRGATTCSDLVAGQVIVGQPVDAGFFPCVVLHSRKVREEVDETFAVSCSEGATADVDRLGADSLLPCGVPRREEYQRVEESEVFSEMMSFSRYWMMKNGFMHVAANMLSLIQPDVLMQWSRRWEYPFHYIAIRRLQEQFYQGQGLRVIDGGIGCTFFPFFLVEHLPNVTVDGIDSDMRLPQVYHELGLLEEDGRVQLFHSSMADLPFEDSTHDVAMSVSVLEHTTNYDRILAEFRRVLKPGGFLLLSFDVSLKGDAQISVEDAEKLLRVVEEVGFKEVEGRGRRLQDMTREEAEILTSTWAIERDPQANPWISMAAIRHLTVYCSLFQSTKGPGA</sequence>
<dbReference type="HOGENOM" id="CLU_417670_0_0_1"/>
<keyword evidence="5" id="KW-1185">Reference proteome</keyword>
<dbReference type="InterPro" id="IPR029044">
    <property type="entry name" value="Nucleotide-diphossugar_trans"/>
</dbReference>
<dbReference type="STRING" id="905079.L1IKJ3"/>
<gene>
    <name evidence="3" type="ORF">GUITHDRAFT_145775</name>
</gene>
<reference evidence="5" key="2">
    <citation type="submission" date="2012-11" db="EMBL/GenBank/DDBJ databases">
        <authorList>
            <person name="Kuo A."/>
            <person name="Curtis B.A."/>
            <person name="Tanifuji G."/>
            <person name="Burki F."/>
            <person name="Gruber A."/>
            <person name="Irimia M."/>
            <person name="Maruyama S."/>
            <person name="Arias M.C."/>
            <person name="Ball S.G."/>
            <person name="Gile G.H."/>
            <person name="Hirakawa Y."/>
            <person name="Hopkins J.F."/>
            <person name="Rensing S.A."/>
            <person name="Schmutz J."/>
            <person name="Symeonidi A."/>
            <person name="Elias M."/>
            <person name="Eveleigh R.J."/>
            <person name="Herman E.K."/>
            <person name="Klute M.J."/>
            <person name="Nakayama T."/>
            <person name="Obornik M."/>
            <person name="Reyes-Prieto A."/>
            <person name="Armbrust E.V."/>
            <person name="Aves S.J."/>
            <person name="Beiko R.G."/>
            <person name="Coutinho P."/>
            <person name="Dacks J.B."/>
            <person name="Durnford D.G."/>
            <person name="Fast N.M."/>
            <person name="Green B.R."/>
            <person name="Grisdale C."/>
            <person name="Hempe F."/>
            <person name="Henrissat B."/>
            <person name="Hoppner M.P."/>
            <person name="Ishida K.-I."/>
            <person name="Kim E."/>
            <person name="Koreny L."/>
            <person name="Kroth P.G."/>
            <person name="Liu Y."/>
            <person name="Malik S.-B."/>
            <person name="Maier U.G."/>
            <person name="McRose D."/>
            <person name="Mock T."/>
            <person name="Neilson J.A."/>
            <person name="Onodera N.T."/>
            <person name="Poole A.M."/>
            <person name="Pritham E.J."/>
            <person name="Richards T.A."/>
            <person name="Rocap G."/>
            <person name="Roy S.W."/>
            <person name="Sarai C."/>
            <person name="Schaack S."/>
            <person name="Shirato S."/>
            <person name="Slamovits C.H."/>
            <person name="Spencer D.F."/>
            <person name="Suzuki S."/>
            <person name="Worden A.Z."/>
            <person name="Zauner S."/>
            <person name="Barry K."/>
            <person name="Bell C."/>
            <person name="Bharti A.K."/>
            <person name="Crow J.A."/>
            <person name="Grimwood J."/>
            <person name="Kramer R."/>
            <person name="Lindquist E."/>
            <person name="Lucas S."/>
            <person name="Salamov A."/>
            <person name="McFadden G.I."/>
            <person name="Lane C.E."/>
            <person name="Keeling P.J."/>
            <person name="Gray M.W."/>
            <person name="Grigoriev I.V."/>
            <person name="Archibald J.M."/>
        </authorList>
    </citation>
    <scope>NUCLEOTIDE SEQUENCE</scope>
    <source>
        <strain evidence="5">CCMP2712</strain>
    </source>
</reference>
<dbReference type="CDD" id="cd02440">
    <property type="entry name" value="AdoMet_MTases"/>
    <property type="match status" value="1"/>
</dbReference>